<dbReference type="Proteomes" id="UP000441609">
    <property type="component" value="Unassembled WGS sequence"/>
</dbReference>
<dbReference type="EMBL" id="JAQMPJ010000001">
    <property type="protein sequence ID" value="MDB9003780.1"/>
    <property type="molecule type" value="Genomic_DNA"/>
</dbReference>
<name>A0A174NG77_PARDI</name>
<reference evidence="14 20" key="4">
    <citation type="submission" date="2018-08" db="EMBL/GenBank/DDBJ databases">
        <title>A genome reference for cultivated species of the human gut microbiota.</title>
        <authorList>
            <person name="Zou Y."/>
            <person name="Xue W."/>
            <person name="Luo G."/>
        </authorList>
    </citation>
    <scope>NUCLEOTIDE SEQUENCE [LARGE SCALE GENOMIC DNA]</scope>
    <source>
        <strain evidence="14 20">AM30-4</strain>
    </source>
</reference>
<evidence type="ECO:0000313" key="24">
    <source>
        <dbReference type="Proteomes" id="UP000441609"/>
    </source>
</evidence>
<dbReference type="EMBL" id="WKMX01000001">
    <property type="protein sequence ID" value="MRZ04965.1"/>
    <property type="molecule type" value="Genomic_DNA"/>
</dbReference>
<dbReference type="Proteomes" id="UP000463337">
    <property type="component" value="Unassembled WGS sequence"/>
</dbReference>
<evidence type="ECO:0000313" key="7">
    <source>
        <dbReference type="EMBL" id="MRY92262.1"/>
    </source>
</evidence>
<evidence type="ECO:0000313" key="14">
    <source>
        <dbReference type="EMBL" id="RHD78036.1"/>
    </source>
</evidence>
<evidence type="ECO:0000313" key="10">
    <source>
        <dbReference type="EMBL" id="MRZ53902.1"/>
    </source>
</evidence>
<reference evidence="22 23" key="5">
    <citation type="journal article" date="2019" name="Nat. Med.">
        <title>A library of human gut bacterial isolates paired with longitudinal multiomics data enables mechanistic microbiome research.</title>
        <authorList>
            <person name="Poyet M."/>
            <person name="Groussin M."/>
            <person name="Gibbons S.M."/>
            <person name="Avila-Pacheco J."/>
            <person name="Jiang X."/>
            <person name="Kearney S.M."/>
            <person name="Perrotta A.R."/>
            <person name="Berdy B."/>
            <person name="Zhao S."/>
            <person name="Lieberman T.D."/>
            <person name="Swanson P.K."/>
            <person name="Smith M."/>
            <person name="Roesemann S."/>
            <person name="Alexander J.E."/>
            <person name="Rich S.A."/>
            <person name="Livny J."/>
            <person name="Vlamakis H."/>
            <person name="Clish C."/>
            <person name="Bullock K."/>
            <person name="Deik A."/>
            <person name="Scott J."/>
            <person name="Pierce K.A."/>
            <person name="Xavier R.J."/>
            <person name="Alm E.J."/>
        </authorList>
    </citation>
    <scope>NUCLEOTIDE SEQUENCE [LARGE SCALE GENOMIC DNA]</scope>
    <source>
        <strain evidence="8 28">BIOML-A10</strain>
        <strain evidence="6 25">BIOML-A11</strain>
        <strain evidence="10 22">BIOML-A2</strain>
        <strain evidence="11 24">BIOML-A20</strain>
        <strain evidence="9 23">BIOML-A32</strain>
        <strain evidence="5 27">BIOML-A41</strain>
        <strain evidence="7 26">BIOML-A9</strain>
    </source>
</reference>
<dbReference type="EMBL" id="WKMY01000001">
    <property type="protein sequence ID" value="MRY92262.1"/>
    <property type="molecule type" value="Genomic_DNA"/>
</dbReference>
<dbReference type="AlphaFoldDB" id="A0A174NG77"/>
<dbReference type="Proteomes" id="UP000501982">
    <property type="component" value="Chromosome"/>
</dbReference>
<dbReference type="Proteomes" id="UP000441358">
    <property type="component" value="Unassembled WGS sequence"/>
</dbReference>
<dbReference type="EMBL" id="CP120353">
    <property type="protein sequence ID" value="WET65318.1"/>
    <property type="molecule type" value="Genomic_DNA"/>
</dbReference>
<evidence type="ECO:0000313" key="18">
    <source>
        <dbReference type="Proteomes" id="UP000095591"/>
    </source>
</evidence>
<dbReference type="EMBL" id="WKNE01000002">
    <property type="protein sequence ID" value="MRZ53902.1"/>
    <property type="molecule type" value="Genomic_DNA"/>
</dbReference>
<reference evidence="12" key="3">
    <citation type="journal article" date="2018" name="BMC Genomics">
        <title>Whole genome sequencing and function prediction of 133 gut anaerobes isolated from chicken caecum in pure cultures.</title>
        <authorList>
            <person name="Medvecky M."/>
            <person name="Cejkova D."/>
            <person name="Polansky O."/>
            <person name="Karasova D."/>
            <person name="Kubasova T."/>
            <person name="Cizek A."/>
            <person name="Rychlik I."/>
        </authorList>
    </citation>
    <scope>NUCLEOTIDE SEQUENCE</scope>
    <source>
        <strain evidence="12">An199</strain>
    </source>
</reference>
<evidence type="ECO:0000313" key="20">
    <source>
        <dbReference type="Proteomes" id="UP000284660"/>
    </source>
</evidence>
<evidence type="ECO:0000313" key="16">
    <source>
        <dbReference type="EMBL" id="WET65318.1"/>
    </source>
</evidence>
<dbReference type="Proteomes" id="UP000315827">
    <property type="component" value="Unassembled WGS sequence"/>
</dbReference>
<evidence type="ECO:0000313" key="12">
    <source>
        <dbReference type="EMBL" id="OUP18861.1"/>
    </source>
</evidence>
<reference evidence="3" key="8">
    <citation type="submission" date="2023-01" db="EMBL/GenBank/DDBJ databases">
        <title>Human gut microbiome strain richness.</title>
        <authorList>
            <person name="Chen-Liaw A."/>
        </authorList>
    </citation>
    <scope>NUCLEOTIDE SEQUENCE</scope>
    <source>
        <strain evidence="4">D35st1_E5_D35t1_190705</strain>
        <strain evidence="3">RTP21484st1_E5_RTP21484_190118</strain>
    </source>
</reference>
<dbReference type="RefSeq" id="WP_005857256.1">
    <property type="nucleotide sequence ID" value="NZ_AP019729.1"/>
</dbReference>
<dbReference type="EMBL" id="WKLT01000005">
    <property type="protein sequence ID" value="MRY57649.1"/>
    <property type="molecule type" value="Genomic_DNA"/>
</dbReference>
<reference evidence="17 18" key="1">
    <citation type="submission" date="2015-09" db="EMBL/GenBank/DDBJ databases">
        <authorList>
            <consortium name="Pathogen Informatics"/>
        </authorList>
    </citation>
    <scope>NUCLEOTIDE SEQUENCE [LARGE SCALE GENOMIC DNA]</scope>
    <source>
        <strain evidence="1 18">2789STDY5608872</strain>
        <strain evidence="2 17">2789STDY5834948</strain>
    </source>
</reference>
<evidence type="ECO:0000313" key="15">
    <source>
        <dbReference type="EMBL" id="TWV64180.1"/>
    </source>
</evidence>
<evidence type="ECO:0000313" key="11">
    <source>
        <dbReference type="EMBL" id="MSB72930.1"/>
    </source>
</evidence>
<dbReference type="Proteomes" id="UP000095591">
    <property type="component" value="Unassembled WGS sequence"/>
</dbReference>
<dbReference type="Proteomes" id="UP001210126">
    <property type="component" value="Unassembled WGS sequence"/>
</dbReference>
<evidence type="ECO:0000313" key="19">
    <source>
        <dbReference type="Proteomes" id="UP000195950"/>
    </source>
</evidence>
<gene>
    <name evidence="12" type="ORF">B5F32_10580</name>
    <name evidence="14" type="ORF">DW782_01725</name>
    <name evidence="1" type="ORF">ERS852429_00327</name>
    <name evidence="2" type="ORF">ERS852560_00043</name>
    <name evidence="15" type="ORF">FSA05_00755</name>
    <name evidence="8" type="ORF">GKD54_01780</name>
    <name evidence="6" type="ORF">GKD58_01780</name>
    <name evidence="5" type="ORF">GKD59_06950</name>
    <name evidence="9" type="ORF">GKD66_01495</name>
    <name evidence="7" type="ORF">GKD67_03205</name>
    <name evidence="10" type="ORF">GKD68_03950</name>
    <name evidence="11" type="ORF">GKD70_06415</name>
    <name evidence="13" type="ORF">HHO38_05460</name>
    <name evidence="16" type="ORF">P2T59_04855</name>
    <name evidence="3" type="ORF">PN599_02025</name>
    <name evidence="4" type="ORF">PN612_19495</name>
</gene>
<evidence type="ECO:0000313" key="2">
    <source>
        <dbReference type="EMBL" id="CUP46666.1"/>
    </source>
</evidence>
<evidence type="ECO:0000313" key="1">
    <source>
        <dbReference type="EMBL" id="CUM74223.1"/>
    </source>
</evidence>
<dbReference type="Proteomes" id="UP000461276">
    <property type="component" value="Unassembled WGS sequence"/>
</dbReference>
<dbReference type="Proteomes" id="UP001211522">
    <property type="component" value="Unassembled WGS sequence"/>
</dbReference>
<dbReference type="Proteomes" id="UP000095332">
    <property type="component" value="Unassembled WGS sequence"/>
</dbReference>
<reference evidence="15 21" key="6">
    <citation type="submission" date="2019-07" db="EMBL/GenBank/DDBJ databases">
        <title>Genome sequencing of Parabacteroides distasonis iSURF_7.</title>
        <authorList>
            <person name="Degefu H.N."/>
            <person name="Ruoff K.L."/>
            <person name="Price C.E."/>
            <person name="Valls R.A."/>
            <person name="O'Toole G.A."/>
        </authorList>
    </citation>
    <scope>NUCLEOTIDE SEQUENCE [LARGE SCALE GENOMIC DNA]</scope>
    <source>
        <strain evidence="15 21">CFPLTA003_1B</strain>
    </source>
</reference>
<dbReference type="OrthoDB" id="10006495at2"/>
<evidence type="ECO:0000313" key="25">
    <source>
        <dbReference type="Proteomes" id="UP000450599"/>
    </source>
</evidence>
<evidence type="ECO:0000313" key="23">
    <source>
        <dbReference type="Proteomes" id="UP000441358"/>
    </source>
</evidence>
<evidence type="ECO:0000313" key="3">
    <source>
        <dbReference type="EMBL" id="MDB9003780.1"/>
    </source>
</evidence>
<evidence type="ECO:0000313" key="29">
    <source>
        <dbReference type="Proteomes" id="UP000501982"/>
    </source>
</evidence>
<reference evidence="16" key="9">
    <citation type="submission" date="2023-03" db="EMBL/GenBank/DDBJ databases">
        <title>Parabacteroides distasonis, a bacteria resistant against UC.</title>
        <authorList>
            <person name="Dai W."/>
        </authorList>
    </citation>
    <scope>NUCLEOTIDE SEQUENCE</scope>
    <source>
        <strain evidence="16">F1-28</strain>
    </source>
</reference>
<dbReference type="EMBL" id="NFJX01000008">
    <property type="protein sequence ID" value="OUP18861.1"/>
    <property type="molecule type" value="Genomic_DNA"/>
</dbReference>
<dbReference type="Proteomes" id="UP000471216">
    <property type="component" value="Unassembled WGS sequence"/>
</dbReference>
<evidence type="ECO:0000313" key="27">
    <source>
        <dbReference type="Proteomes" id="UP000463337"/>
    </source>
</evidence>
<dbReference type="EMBL" id="CZBM01000001">
    <property type="protein sequence ID" value="CUP46666.1"/>
    <property type="molecule type" value="Genomic_DNA"/>
</dbReference>
<dbReference type="GeneID" id="93525835"/>
<evidence type="ECO:0000313" key="9">
    <source>
        <dbReference type="EMBL" id="MRZ48936.1"/>
    </source>
</evidence>
<evidence type="ECO:0000313" key="21">
    <source>
        <dbReference type="Proteomes" id="UP000315827"/>
    </source>
</evidence>
<dbReference type="Proteomes" id="UP000284660">
    <property type="component" value="Unassembled WGS sequence"/>
</dbReference>
<proteinExistence type="predicted"/>
<reference evidence="13 29" key="7">
    <citation type="submission" date="2020-04" db="EMBL/GenBank/DDBJ databases">
        <title>Complete Genomes and Methylome analysis of CBBP consortium that reverse antibiotic-induced susceptibility to vancomycin-resistant Enterococcus faecium infection.</title>
        <authorList>
            <person name="Fomenkov A."/>
            <person name="Zhang Z."/>
            <person name="Pamer E."/>
            <person name="Roberts R.J."/>
        </authorList>
    </citation>
    <scope>NUCLEOTIDE SEQUENCE [LARGE SCALE GENOMIC DNA]</scope>
    <source>
        <strain evidence="29">CBBP</strain>
        <strain evidence="13">CBBP-1</strain>
    </source>
</reference>
<evidence type="ECO:0000313" key="22">
    <source>
        <dbReference type="Proteomes" id="UP000432516"/>
    </source>
</evidence>
<dbReference type="EMBL" id="WKMC01000001">
    <property type="protein sequence ID" value="MRZ48936.1"/>
    <property type="molecule type" value="Genomic_DNA"/>
</dbReference>
<protein>
    <submittedName>
        <fullName evidence="2">Uncharacterized protein</fullName>
    </submittedName>
</protein>
<evidence type="ECO:0000313" key="5">
    <source>
        <dbReference type="EMBL" id="MRY57649.1"/>
    </source>
</evidence>
<dbReference type="EMBL" id="JAQMPX010000143">
    <property type="protein sequence ID" value="MDB9140678.1"/>
    <property type="molecule type" value="Genomic_DNA"/>
</dbReference>
<dbReference type="EMBL" id="CP051672">
    <property type="protein sequence ID" value="QJE27813.1"/>
    <property type="molecule type" value="Genomic_DNA"/>
</dbReference>
<dbReference type="EMBL" id="WKMO01000004">
    <property type="protein sequence ID" value="MSB72930.1"/>
    <property type="molecule type" value="Genomic_DNA"/>
</dbReference>
<evidence type="ECO:0000313" key="26">
    <source>
        <dbReference type="Proteomes" id="UP000461276"/>
    </source>
</evidence>
<evidence type="ECO:0000313" key="28">
    <source>
        <dbReference type="Proteomes" id="UP000471216"/>
    </source>
</evidence>
<dbReference type="EMBL" id="WKMW01000001">
    <property type="protein sequence ID" value="MRY83012.1"/>
    <property type="molecule type" value="Genomic_DNA"/>
</dbReference>
<dbReference type="EMBL" id="QSJN01000001">
    <property type="protein sequence ID" value="RHD78036.1"/>
    <property type="molecule type" value="Genomic_DNA"/>
</dbReference>
<reference evidence="19" key="2">
    <citation type="submission" date="2017-04" db="EMBL/GenBank/DDBJ databases">
        <title>Function of individual gut microbiota members based on whole genome sequencing of pure cultures obtained from chicken caecum.</title>
        <authorList>
            <person name="Medvecky M."/>
            <person name="Cejkova D."/>
            <person name="Polansky O."/>
            <person name="Karasova D."/>
            <person name="Kubasova T."/>
            <person name="Cizek A."/>
            <person name="Rychlik I."/>
        </authorList>
    </citation>
    <scope>NUCLEOTIDE SEQUENCE [LARGE SCALE GENOMIC DNA]</scope>
    <source>
        <strain evidence="19">An199</strain>
    </source>
</reference>
<organism evidence="2 17">
    <name type="scientific">Parabacteroides distasonis</name>
    <dbReference type="NCBI Taxonomy" id="823"/>
    <lineage>
        <taxon>Bacteria</taxon>
        <taxon>Pseudomonadati</taxon>
        <taxon>Bacteroidota</taxon>
        <taxon>Bacteroidia</taxon>
        <taxon>Bacteroidales</taxon>
        <taxon>Tannerellaceae</taxon>
        <taxon>Parabacteroides</taxon>
    </lineage>
</organism>
<dbReference type="Proteomes" id="UP000432516">
    <property type="component" value="Unassembled WGS sequence"/>
</dbReference>
<accession>A0A174NG77</accession>
<dbReference type="Proteomes" id="UP000450599">
    <property type="component" value="Unassembled WGS sequence"/>
</dbReference>
<dbReference type="Proteomes" id="UP000195950">
    <property type="component" value="Unassembled WGS sequence"/>
</dbReference>
<dbReference type="Proteomes" id="UP001221009">
    <property type="component" value="Chromosome"/>
</dbReference>
<dbReference type="EMBL" id="CYXP01000001">
    <property type="protein sequence ID" value="CUM74223.1"/>
    <property type="molecule type" value="Genomic_DNA"/>
</dbReference>
<dbReference type="EMBL" id="VOHW01000001">
    <property type="protein sequence ID" value="TWV64180.1"/>
    <property type="molecule type" value="Genomic_DNA"/>
</dbReference>
<evidence type="ECO:0000313" key="13">
    <source>
        <dbReference type="EMBL" id="QJE27813.1"/>
    </source>
</evidence>
<evidence type="ECO:0000313" key="6">
    <source>
        <dbReference type="EMBL" id="MRY83012.1"/>
    </source>
</evidence>
<evidence type="ECO:0000313" key="8">
    <source>
        <dbReference type="EMBL" id="MRZ04965.1"/>
    </source>
</evidence>
<evidence type="ECO:0000313" key="4">
    <source>
        <dbReference type="EMBL" id="MDB9140678.1"/>
    </source>
</evidence>
<evidence type="ECO:0000313" key="17">
    <source>
        <dbReference type="Proteomes" id="UP000095332"/>
    </source>
</evidence>
<sequence>MTMTANELKYTYMEEAMSILDNEELMRKALSLLRNLKEKTFSPAKRSEREVLEEAFQSVKDLKAGKITSRPLEDLLNEL</sequence>